<protein>
    <submittedName>
        <fullName evidence="4">Cullin-associated NEDD8-dissociated 1, partial</fullName>
    </submittedName>
</protein>
<dbReference type="Proteomes" id="UP001152795">
    <property type="component" value="Unassembled WGS sequence"/>
</dbReference>
<reference evidence="4" key="1">
    <citation type="submission" date="2020-04" db="EMBL/GenBank/DDBJ databases">
        <authorList>
            <person name="Alioto T."/>
            <person name="Alioto T."/>
            <person name="Gomez Garrido J."/>
        </authorList>
    </citation>
    <scope>NUCLEOTIDE SEQUENCE</scope>
    <source>
        <strain evidence="4">A484AB</strain>
    </source>
</reference>
<keyword evidence="2" id="KW-0833">Ubl conjugation pathway</keyword>
<name>A0A6S7JSM5_PARCT</name>
<feature type="non-terminal residue" evidence="4">
    <location>
        <position position="1"/>
    </location>
</feature>
<dbReference type="GO" id="GO:0010265">
    <property type="term" value="P:SCF complex assembly"/>
    <property type="evidence" value="ECO:0007669"/>
    <property type="project" value="InterPro"/>
</dbReference>
<dbReference type="EMBL" id="CACRXK020020205">
    <property type="protein sequence ID" value="CAB4034537.1"/>
    <property type="molecule type" value="Genomic_DNA"/>
</dbReference>
<organism evidence="4 5">
    <name type="scientific">Paramuricea clavata</name>
    <name type="common">Red gorgonian</name>
    <name type="synonym">Violescent sea-whip</name>
    <dbReference type="NCBI Taxonomy" id="317549"/>
    <lineage>
        <taxon>Eukaryota</taxon>
        <taxon>Metazoa</taxon>
        <taxon>Cnidaria</taxon>
        <taxon>Anthozoa</taxon>
        <taxon>Octocorallia</taxon>
        <taxon>Malacalcyonacea</taxon>
        <taxon>Plexauridae</taxon>
        <taxon>Paramuricea</taxon>
    </lineage>
</organism>
<proteinExistence type="predicted"/>
<dbReference type="OrthoDB" id="6260732at2759"/>
<dbReference type="PANTHER" id="PTHR12696">
    <property type="entry name" value="TIP120"/>
    <property type="match status" value="1"/>
</dbReference>
<keyword evidence="1" id="KW-0677">Repeat</keyword>
<dbReference type="InterPro" id="IPR039852">
    <property type="entry name" value="CAND1/CAND2"/>
</dbReference>
<evidence type="ECO:0000256" key="3">
    <source>
        <dbReference type="SAM" id="MobiDB-lite"/>
    </source>
</evidence>
<evidence type="ECO:0000313" key="5">
    <source>
        <dbReference type="Proteomes" id="UP001152795"/>
    </source>
</evidence>
<feature type="non-terminal residue" evidence="4">
    <location>
        <position position="312"/>
    </location>
</feature>
<dbReference type="InterPro" id="IPR016024">
    <property type="entry name" value="ARM-type_fold"/>
</dbReference>
<accession>A0A6S7JSM5</accession>
<evidence type="ECO:0000256" key="1">
    <source>
        <dbReference type="ARBA" id="ARBA00022737"/>
    </source>
</evidence>
<gene>
    <name evidence="4" type="ORF">PACLA_8A005195</name>
</gene>
<dbReference type="AlphaFoldDB" id="A0A6S7JSM5"/>
<keyword evidence="5" id="KW-1185">Reference proteome</keyword>
<dbReference type="InterPro" id="IPR011989">
    <property type="entry name" value="ARM-like"/>
</dbReference>
<comment type="caution">
    <text evidence="4">The sequence shown here is derived from an EMBL/GenBank/DDBJ whole genome shotgun (WGS) entry which is preliminary data.</text>
</comment>
<feature type="region of interest" description="Disordered" evidence="3">
    <location>
        <begin position="205"/>
        <end position="234"/>
    </location>
</feature>
<sequence length="312" mass="34771">LKTVIGELPPASSSLAANIAKRITGRLTAAVLKSADVSVQLEALDILGDLLSKYGGLLVSYHQSIEQSLFAQLKSPRLAVRKRAIIALGYLVTSANSSLFIELIDSLVTELTKNESHSTTRTFIQCLGSLCRQAGHRFGEHLERVIPLIVKYAKIDGDDELREYCIQAFESFVIRCPKEVTAHVSKITELCLEFICFDPNYNYGSDEEDDDSMDTDDQDDDEGSDDEEYSDDDDMSWKVRRASAKCLGAVLGSRPDLLTEFYKTVSPALIGRFKEREDSVKCDIFNAYRALLRQTRPITSASFDPDAMDEEN</sequence>
<evidence type="ECO:0000313" key="4">
    <source>
        <dbReference type="EMBL" id="CAB4034537.1"/>
    </source>
</evidence>
<dbReference type="SUPFAM" id="SSF48371">
    <property type="entry name" value="ARM repeat"/>
    <property type="match status" value="1"/>
</dbReference>
<evidence type="ECO:0000256" key="2">
    <source>
        <dbReference type="ARBA" id="ARBA00022786"/>
    </source>
</evidence>
<dbReference type="Gene3D" id="1.25.10.10">
    <property type="entry name" value="Leucine-rich Repeat Variant"/>
    <property type="match status" value="1"/>
</dbReference>